<dbReference type="GO" id="GO:0005634">
    <property type="term" value="C:nucleus"/>
    <property type="evidence" value="ECO:0007669"/>
    <property type="project" value="UniProtKB-SubCell"/>
</dbReference>
<dbReference type="OrthoDB" id="74835at2759"/>
<evidence type="ECO:0000313" key="9">
    <source>
        <dbReference type="EMBL" id="KAJ2842113.1"/>
    </source>
</evidence>
<evidence type="ECO:0000256" key="1">
    <source>
        <dbReference type="ARBA" id="ARBA00004123"/>
    </source>
</evidence>
<reference evidence="9" key="1">
    <citation type="submission" date="2022-07" db="EMBL/GenBank/DDBJ databases">
        <title>Phylogenomic reconstructions and comparative analyses of Kickxellomycotina fungi.</title>
        <authorList>
            <person name="Reynolds N.K."/>
            <person name="Stajich J.E."/>
            <person name="Barry K."/>
            <person name="Grigoriev I.V."/>
            <person name="Crous P."/>
            <person name="Smith M.E."/>
        </authorList>
    </citation>
    <scope>NUCLEOTIDE SEQUENCE</scope>
    <source>
        <strain evidence="9">NRRL 1566</strain>
    </source>
</reference>
<comment type="similarity">
    <text evidence="3">Belongs to the PAT1 family.</text>
</comment>
<dbReference type="GO" id="GO:0003723">
    <property type="term" value="F:RNA binding"/>
    <property type="evidence" value="ECO:0007669"/>
    <property type="project" value="UniProtKB-KW"/>
</dbReference>
<evidence type="ECO:0000256" key="2">
    <source>
        <dbReference type="ARBA" id="ARBA00004201"/>
    </source>
</evidence>
<evidence type="ECO:0000256" key="6">
    <source>
        <dbReference type="ARBA" id="ARBA00023242"/>
    </source>
</evidence>
<keyword evidence="4" id="KW-0963">Cytoplasm</keyword>
<sequence>MFFGEGFGSAAGNDQIARERAAFAAAASSDDMDRRLESLALEDNLGSQLDEDQDTFNAETFDADVGEIANNDFDFFTHTAVNQGKLHRPTTMQTQPKAPNQETGPAAPARKVLTLAELEAQFMQQQQQRLSALRGSGDAAGKLFRRADAETIARRREARLQREAALEKYNNMMTRQDKERIVRIQISQLLTDDPAADDFYCHMFQLSRGTLIGATATQSQQHPQQQKELDKLAKEAREQRPRSNTQSSMARMQQHVQRIVNEARRRPKIAHVAAEGALGRISVNSARNPKQVIQVQQRSHAGSISGQDMRTNSPSTYDING</sequence>
<feature type="compositionally biased region" description="Basic and acidic residues" evidence="7">
    <location>
        <begin position="225"/>
        <end position="241"/>
    </location>
</feature>
<dbReference type="EMBL" id="JANBUW010001912">
    <property type="protein sequence ID" value="KAJ2842113.1"/>
    <property type="molecule type" value="Genomic_DNA"/>
</dbReference>
<feature type="region of interest" description="Disordered" evidence="7">
    <location>
        <begin position="85"/>
        <end position="106"/>
    </location>
</feature>
<dbReference type="AlphaFoldDB" id="A0A9W8I563"/>
<proteinExistence type="inferred from homology"/>
<keyword evidence="10" id="KW-1185">Reference proteome</keyword>
<evidence type="ECO:0000313" key="10">
    <source>
        <dbReference type="Proteomes" id="UP001139887"/>
    </source>
</evidence>
<name>A0A9W8I563_9FUNG</name>
<feature type="region of interest" description="Disordered" evidence="7">
    <location>
        <begin position="283"/>
        <end position="321"/>
    </location>
</feature>
<evidence type="ECO:0000256" key="5">
    <source>
        <dbReference type="ARBA" id="ARBA00022884"/>
    </source>
</evidence>
<dbReference type="GO" id="GO:0033962">
    <property type="term" value="P:P-body assembly"/>
    <property type="evidence" value="ECO:0007669"/>
    <property type="project" value="TreeGrafter"/>
</dbReference>
<evidence type="ECO:0000256" key="7">
    <source>
        <dbReference type="SAM" id="MobiDB-lite"/>
    </source>
</evidence>
<organism evidence="9 10">
    <name type="scientific">Coemansia brasiliensis</name>
    <dbReference type="NCBI Taxonomy" id="2650707"/>
    <lineage>
        <taxon>Eukaryota</taxon>
        <taxon>Fungi</taxon>
        <taxon>Fungi incertae sedis</taxon>
        <taxon>Zoopagomycota</taxon>
        <taxon>Kickxellomycotina</taxon>
        <taxon>Kickxellomycetes</taxon>
        <taxon>Kickxellales</taxon>
        <taxon>Kickxellaceae</taxon>
        <taxon>Coemansia</taxon>
    </lineage>
</organism>
<dbReference type="Pfam" id="PF09770">
    <property type="entry name" value="PAT1"/>
    <property type="match status" value="1"/>
</dbReference>
<protein>
    <submittedName>
        <fullName evidence="9">DNA topoisomerase 2-associated protein pat1</fullName>
    </submittedName>
</protein>
<feature type="non-terminal residue" evidence="9">
    <location>
        <position position="321"/>
    </location>
</feature>
<feature type="compositionally biased region" description="Polar residues" evidence="7">
    <location>
        <begin position="90"/>
        <end position="103"/>
    </location>
</feature>
<comment type="subcellular location">
    <subcellularLocation>
        <location evidence="2">Cytoplasm</location>
        <location evidence="2">P-body</location>
    </subcellularLocation>
    <subcellularLocation>
        <location evidence="1">Nucleus</location>
    </subcellularLocation>
</comment>
<accession>A0A9W8I563</accession>
<gene>
    <name evidence="9" type="primary">PAT1_1</name>
    <name evidence="9" type="ORF">IWW36_006027</name>
</gene>
<evidence type="ECO:0000256" key="3">
    <source>
        <dbReference type="ARBA" id="ARBA00009138"/>
    </source>
</evidence>
<dbReference type="Proteomes" id="UP001139887">
    <property type="component" value="Unassembled WGS sequence"/>
</dbReference>
<comment type="caution">
    <text evidence="9">The sequence shown here is derived from an EMBL/GenBank/DDBJ whole genome shotgun (WGS) entry which is preliminary data.</text>
</comment>
<feature type="domain" description="mRNA decay factor PAT1" evidence="8">
    <location>
        <begin position="156"/>
        <end position="302"/>
    </location>
</feature>
<keyword evidence="5" id="KW-0694">RNA-binding</keyword>
<evidence type="ECO:0000256" key="4">
    <source>
        <dbReference type="ARBA" id="ARBA00022490"/>
    </source>
</evidence>
<dbReference type="PANTHER" id="PTHR21551:SF0">
    <property type="entry name" value="PROTEIN ASSOCIATED WITH TOPO II RELATED-1, ISOFORM A"/>
    <property type="match status" value="1"/>
</dbReference>
<dbReference type="PANTHER" id="PTHR21551">
    <property type="entry name" value="TOPOISOMERASE II-ASSOCIATED PROTEIN PAT1"/>
    <property type="match status" value="1"/>
</dbReference>
<dbReference type="GO" id="GO:0000290">
    <property type="term" value="P:deadenylation-dependent decapping of nuclear-transcribed mRNA"/>
    <property type="evidence" value="ECO:0007669"/>
    <property type="project" value="InterPro"/>
</dbReference>
<feature type="compositionally biased region" description="Polar residues" evidence="7">
    <location>
        <begin position="242"/>
        <end position="255"/>
    </location>
</feature>
<keyword evidence="6" id="KW-0539">Nucleus</keyword>
<evidence type="ECO:0000259" key="8">
    <source>
        <dbReference type="Pfam" id="PF09770"/>
    </source>
</evidence>
<feature type="region of interest" description="Disordered" evidence="7">
    <location>
        <begin position="216"/>
        <end position="255"/>
    </location>
</feature>
<dbReference type="GO" id="GO:0000932">
    <property type="term" value="C:P-body"/>
    <property type="evidence" value="ECO:0007669"/>
    <property type="project" value="UniProtKB-SubCell"/>
</dbReference>
<dbReference type="InterPro" id="IPR039900">
    <property type="entry name" value="Pat1-like"/>
</dbReference>
<dbReference type="InterPro" id="IPR019167">
    <property type="entry name" value="PAT1_dom"/>
</dbReference>